<dbReference type="InterPro" id="IPR050765">
    <property type="entry name" value="Riboflavin_Biosynth_HTPR"/>
</dbReference>
<gene>
    <name evidence="2" type="ORF">ACFOHV_20380</name>
</gene>
<dbReference type="EMBL" id="JBHRTG010000019">
    <property type="protein sequence ID" value="MFC3165645.1"/>
    <property type="molecule type" value="Genomic_DNA"/>
</dbReference>
<accession>A0ABV7I9L9</accession>
<sequence length="196" mass="21136">MRKLRILEQISIDGVVQAPGGPGEDRDGNFDHGGWAMLHSSPEVRETISALHGRPFDLLLGRRTYDIWAPFWPKQTGPLADGLNAATKYVATHRPDSLTWGPVEDLGADIAEGVRRAKSEDGPDLILWGSSTLPSVLLESDLVDEVLLFVFPILLGRGKRIVPDGADARALALVSSKPASSGVLINTYRPVGPLQA</sequence>
<dbReference type="Gene3D" id="3.40.430.10">
    <property type="entry name" value="Dihydrofolate Reductase, subunit A"/>
    <property type="match status" value="1"/>
</dbReference>
<dbReference type="InterPro" id="IPR002734">
    <property type="entry name" value="RibDG_C"/>
</dbReference>
<name>A0ABV7I9L9_9HYPH</name>
<evidence type="ECO:0000313" key="2">
    <source>
        <dbReference type="EMBL" id="MFC3165645.1"/>
    </source>
</evidence>
<dbReference type="PANTHER" id="PTHR38011">
    <property type="entry name" value="DIHYDROFOLATE REDUCTASE FAMILY PROTEIN (AFU_ORTHOLOGUE AFUA_8G06820)"/>
    <property type="match status" value="1"/>
</dbReference>
<dbReference type="Pfam" id="PF01872">
    <property type="entry name" value="RibD_C"/>
    <property type="match status" value="1"/>
</dbReference>
<evidence type="ECO:0000259" key="1">
    <source>
        <dbReference type="Pfam" id="PF01872"/>
    </source>
</evidence>
<dbReference type="Proteomes" id="UP001595647">
    <property type="component" value="Unassembled WGS sequence"/>
</dbReference>
<dbReference type="RefSeq" id="WP_182308249.1">
    <property type="nucleotide sequence ID" value="NZ_CP059897.1"/>
</dbReference>
<reference evidence="3" key="1">
    <citation type="journal article" date="2019" name="Int. J. Syst. Evol. Microbiol.">
        <title>The Global Catalogue of Microorganisms (GCM) 10K type strain sequencing project: providing services to taxonomists for standard genome sequencing and annotation.</title>
        <authorList>
            <consortium name="The Broad Institute Genomics Platform"/>
            <consortium name="The Broad Institute Genome Sequencing Center for Infectious Disease"/>
            <person name="Wu L."/>
            <person name="Ma J."/>
        </authorList>
    </citation>
    <scope>NUCLEOTIDE SEQUENCE [LARGE SCALE GENOMIC DNA]</scope>
    <source>
        <strain evidence="3">KCTC 52231</strain>
    </source>
</reference>
<dbReference type="PANTHER" id="PTHR38011:SF2">
    <property type="entry name" value="BIFUNCTIONAL DEAMINASE-REDUCTASE DOMAIN PROTEIN"/>
    <property type="match status" value="1"/>
</dbReference>
<dbReference type="InterPro" id="IPR024072">
    <property type="entry name" value="DHFR-like_dom_sf"/>
</dbReference>
<feature type="domain" description="Bacterial bifunctional deaminase-reductase C-terminal" evidence="1">
    <location>
        <begin position="4"/>
        <end position="184"/>
    </location>
</feature>
<protein>
    <submittedName>
        <fullName evidence="2">Dihydrofolate reductase family protein</fullName>
    </submittedName>
</protein>
<comment type="caution">
    <text evidence="2">The sequence shown here is derived from an EMBL/GenBank/DDBJ whole genome shotgun (WGS) entry which is preliminary data.</text>
</comment>
<evidence type="ECO:0000313" key="3">
    <source>
        <dbReference type="Proteomes" id="UP001595647"/>
    </source>
</evidence>
<organism evidence="2 3">
    <name type="scientific">Ciceribacter thiooxidans</name>
    <dbReference type="NCBI Taxonomy" id="1969821"/>
    <lineage>
        <taxon>Bacteria</taxon>
        <taxon>Pseudomonadati</taxon>
        <taxon>Pseudomonadota</taxon>
        <taxon>Alphaproteobacteria</taxon>
        <taxon>Hyphomicrobiales</taxon>
        <taxon>Rhizobiaceae</taxon>
        <taxon>Ciceribacter</taxon>
    </lineage>
</organism>
<proteinExistence type="predicted"/>
<keyword evidence="3" id="KW-1185">Reference proteome</keyword>
<dbReference type="SUPFAM" id="SSF53597">
    <property type="entry name" value="Dihydrofolate reductase-like"/>
    <property type="match status" value="1"/>
</dbReference>